<dbReference type="InterPro" id="IPR045863">
    <property type="entry name" value="CorA_TM1_TM2"/>
</dbReference>
<evidence type="ECO:0000313" key="14">
    <source>
        <dbReference type="Proteomes" id="UP000181981"/>
    </source>
</evidence>
<evidence type="ECO:0000256" key="7">
    <source>
        <dbReference type="ARBA" id="ARBA00022989"/>
    </source>
</evidence>
<dbReference type="FunFam" id="1.20.58.340:FF:000004">
    <property type="entry name" value="Magnesium transport protein CorA"/>
    <property type="match status" value="1"/>
</dbReference>
<proteinExistence type="inferred from homology"/>
<keyword evidence="5 12" id="KW-0812">Transmembrane</keyword>
<comment type="subcellular location">
    <subcellularLocation>
        <location evidence="1">Cell membrane</location>
        <topology evidence="1">Multi-pass membrane protein</topology>
    </subcellularLocation>
    <subcellularLocation>
        <location evidence="12">Membrane</location>
        <topology evidence="12">Multi-pass membrane protein</topology>
    </subcellularLocation>
</comment>
<evidence type="ECO:0000256" key="11">
    <source>
        <dbReference type="ARBA" id="ARBA00045497"/>
    </source>
</evidence>
<feature type="transmembrane region" description="Helical" evidence="12">
    <location>
        <begin position="295"/>
        <end position="315"/>
    </location>
</feature>
<dbReference type="InterPro" id="IPR004488">
    <property type="entry name" value="Mg/Co-transport_prot_CorA"/>
</dbReference>
<dbReference type="InterPro" id="IPR002523">
    <property type="entry name" value="MgTranspt_CorA/ZnTranspt_ZntB"/>
</dbReference>
<keyword evidence="6 12" id="KW-0460">Magnesium</keyword>
<dbReference type="RefSeq" id="WP_074780600.1">
    <property type="nucleotide sequence ID" value="NZ_FOHT01000015.1"/>
</dbReference>
<dbReference type="GO" id="GO:0015095">
    <property type="term" value="F:magnesium ion transmembrane transporter activity"/>
    <property type="evidence" value="ECO:0007669"/>
    <property type="project" value="UniProtKB-UniRule"/>
</dbReference>
<evidence type="ECO:0000256" key="5">
    <source>
        <dbReference type="ARBA" id="ARBA00022692"/>
    </source>
</evidence>
<dbReference type="InterPro" id="IPR045861">
    <property type="entry name" value="CorA_cytoplasmic_dom"/>
</dbReference>
<dbReference type="PANTHER" id="PTHR46494:SF1">
    <property type="entry name" value="CORA FAMILY METAL ION TRANSPORTER (EUROFUNG)"/>
    <property type="match status" value="1"/>
</dbReference>
<dbReference type="SUPFAM" id="SSF144083">
    <property type="entry name" value="Magnesium transport protein CorA, transmembrane region"/>
    <property type="match status" value="1"/>
</dbReference>
<organism evidence="13 14">
    <name type="scientific">Draconibacterium orientale</name>
    <dbReference type="NCBI Taxonomy" id="1168034"/>
    <lineage>
        <taxon>Bacteria</taxon>
        <taxon>Pseudomonadati</taxon>
        <taxon>Bacteroidota</taxon>
        <taxon>Bacteroidia</taxon>
        <taxon>Marinilabiliales</taxon>
        <taxon>Prolixibacteraceae</taxon>
        <taxon>Draconibacterium</taxon>
    </lineage>
</organism>
<comment type="catalytic activity">
    <reaction evidence="10">
        <text>Mg(2+)(in) = Mg(2+)(out)</text>
        <dbReference type="Rhea" id="RHEA:29827"/>
        <dbReference type="ChEBI" id="CHEBI:18420"/>
    </reaction>
</comment>
<dbReference type="GO" id="GO:0000287">
    <property type="term" value="F:magnesium ion binding"/>
    <property type="evidence" value="ECO:0007669"/>
    <property type="project" value="TreeGrafter"/>
</dbReference>
<keyword evidence="9 12" id="KW-0472">Membrane</keyword>
<dbReference type="EMBL" id="FOHT01000015">
    <property type="protein sequence ID" value="SET51919.1"/>
    <property type="molecule type" value="Genomic_DNA"/>
</dbReference>
<evidence type="ECO:0000313" key="13">
    <source>
        <dbReference type="EMBL" id="SET51919.1"/>
    </source>
</evidence>
<evidence type="ECO:0000256" key="6">
    <source>
        <dbReference type="ARBA" id="ARBA00022842"/>
    </source>
</evidence>
<dbReference type="SUPFAM" id="SSF143865">
    <property type="entry name" value="CorA soluble domain-like"/>
    <property type="match status" value="1"/>
</dbReference>
<evidence type="ECO:0000256" key="8">
    <source>
        <dbReference type="ARBA" id="ARBA00023065"/>
    </source>
</evidence>
<name>A0A1I0F4F2_9BACT</name>
<keyword evidence="7 12" id="KW-1133">Transmembrane helix</keyword>
<evidence type="ECO:0000256" key="2">
    <source>
        <dbReference type="ARBA" id="ARBA00009765"/>
    </source>
</evidence>
<feature type="transmembrane region" description="Helical" evidence="12">
    <location>
        <begin position="327"/>
        <end position="347"/>
    </location>
</feature>
<evidence type="ECO:0000256" key="10">
    <source>
        <dbReference type="ARBA" id="ARBA00034269"/>
    </source>
</evidence>
<dbReference type="GO" id="GO:0005886">
    <property type="term" value="C:plasma membrane"/>
    <property type="evidence" value="ECO:0007669"/>
    <property type="project" value="UniProtKB-SubCell"/>
</dbReference>
<dbReference type="AlphaFoldDB" id="A0A1I0F4F2"/>
<dbReference type="Pfam" id="PF01544">
    <property type="entry name" value="CorA"/>
    <property type="match status" value="1"/>
</dbReference>
<evidence type="ECO:0000256" key="4">
    <source>
        <dbReference type="ARBA" id="ARBA00022475"/>
    </source>
</evidence>
<dbReference type="Proteomes" id="UP000181981">
    <property type="component" value="Unassembled WGS sequence"/>
</dbReference>
<accession>A0A1I0F4F2</accession>
<keyword evidence="3 12" id="KW-0813">Transport</keyword>
<reference evidence="13 14" key="1">
    <citation type="submission" date="2016-10" db="EMBL/GenBank/DDBJ databases">
        <authorList>
            <person name="de Groot N.N."/>
        </authorList>
    </citation>
    <scope>NUCLEOTIDE SEQUENCE [LARGE SCALE GENOMIC DNA]</scope>
    <source>
        <strain evidence="13 14">DSM 25947</strain>
    </source>
</reference>
<dbReference type="GO" id="GO:0050897">
    <property type="term" value="F:cobalt ion binding"/>
    <property type="evidence" value="ECO:0007669"/>
    <property type="project" value="TreeGrafter"/>
</dbReference>
<dbReference type="Gene3D" id="1.20.58.340">
    <property type="entry name" value="Magnesium transport protein CorA, transmembrane region"/>
    <property type="match status" value="2"/>
</dbReference>
<dbReference type="PANTHER" id="PTHR46494">
    <property type="entry name" value="CORA FAMILY METAL ION TRANSPORTER (EUROFUNG)"/>
    <property type="match status" value="1"/>
</dbReference>
<dbReference type="CDD" id="cd12828">
    <property type="entry name" value="TmCorA-like_1"/>
    <property type="match status" value="1"/>
</dbReference>
<keyword evidence="8 12" id="KW-0406">Ion transport</keyword>
<gene>
    <name evidence="12" type="primary">corA</name>
    <name evidence="13" type="ORF">SAMN05444285_11542</name>
</gene>
<protein>
    <recommendedName>
        <fullName evidence="12">Magnesium transport protein CorA</fullName>
    </recommendedName>
</protein>
<comment type="similarity">
    <text evidence="2 12">Belongs to the CorA metal ion transporter (MIT) (TC 1.A.35) family.</text>
</comment>
<keyword evidence="4 12" id="KW-1003">Cell membrane</keyword>
<evidence type="ECO:0000256" key="3">
    <source>
        <dbReference type="ARBA" id="ARBA00022448"/>
    </source>
</evidence>
<dbReference type="NCBIfam" id="TIGR00383">
    <property type="entry name" value="corA"/>
    <property type="match status" value="1"/>
</dbReference>
<dbReference type="Gene3D" id="3.30.460.20">
    <property type="entry name" value="CorA soluble domain-like"/>
    <property type="match status" value="1"/>
</dbReference>
<sequence>MARFLKSRVKAKGAAPGSLIFMGKQKMDDTRIRLFQYSKETITETEFETIDEALKNINNTQNNWLNIDGLHNTELIKQIGEHFKISPLALENILNTGQRAKFFEDNNSVTLITKAVYYNQEDNKVSVEQISFILLENVLISFQEQIGDHFEPVRNRIRSSFGKIRQRKTDYLLYALTDSLVDNYLINLEQIGLNIEALEEKLDNPTKEISKTLFRYKTEISYLRKSIKPLKEVLTRILRAKSEIISEEHLVFYQELYDIEEQAIEAADSYFGMTNDLINLYNTNLSNKVNEVMKVLTIFASIFIPLTFIAGIYGTNFEYVPELHFKNAYFVMWGVMVVVAGTMLYYFKKHKWF</sequence>
<comment type="function">
    <text evidence="11">Mediates influx of magnesium ions. Alternates between open and closed states. Activated by low cytoplasmic Mg(2+) levels. Inactive when cytoplasmic Mg(2+) levels are high.</text>
</comment>
<evidence type="ECO:0000256" key="9">
    <source>
        <dbReference type="ARBA" id="ARBA00023136"/>
    </source>
</evidence>
<evidence type="ECO:0000256" key="12">
    <source>
        <dbReference type="RuleBase" id="RU362010"/>
    </source>
</evidence>
<dbReference type="GO" id="GO:0015087">
    <property type="term" value="F:cobalt ion transmembrane transporter activity"/>
    <property type="evidence" value="ECO:0007669"/>
    <property type="project" value="UniProtKB-UniRule"/>
</dbReference>
<evidence type="ECO:0000256" key="1">
    <source>
        <dbReference type="ARBA" id="ARBA00004651"/>
    </source>
</evidence>